<sequence length="453" mass="48281">MISSTKLVSSPGGFRWLQLAIGIVCMAMIANLQYGWTLFVDPIDAQYHWGRPAIQLAFTIFVMTETWLVPVEAWFVDKYGPRIVIMFGGLMIGLAWVLNSFATSLVMLYAAAIVAGIGAGAVYGTCVGNALKWFPDRRGLAAGATAAGFGAGAALTVVPIANMIAASGYQSTFLTFGIGQGLTVLVLAWFVRPPHGVEAPRKKRLNLPQSAIDYTPPQVLRTPIFWVMYLVFVMVASGGLMTAAQIGPIAHDFKIADTPVSLAGFQMAALTFAISLDRVFDGFGRPFFGWVSDTIGREHTMFIAFATAALMLLTLSVYGHIPVVFVLATAIYFGVFGEIYSLFPATSGDTFGAKYATTNNGMLYTAKGTAALLVPLASIISSQFGWQAVFIVAVALNATAALTALLVIKPMRRAFILGSEGTAGATIARAKPALGENHLLETPASYDSLKKTP</sequence>
<dbReference type="InterPro" id="IPR026355">
    <property type="entry name" value="Oxa/Form_antiport"/>
</dbReference>
<keyword evidence="1 4" id="KW-0812">Transmembrane</keyword>
<proteinExistence type="predicted"/>
<dbReference type="InterPro" id="IPR036259">
    <property type="entry name" value="MFS_trans_sf"/>
</dbReference>
<keyword evidence="2 4" id="KW-1133">Transmembrane helix</keyword>
<protein>
    <submittedName>
        <fullName evidence="6">OFA family oxalate/formate antiporter-like MFS transporter</fullName>
    </submittedName>
</protein>
<accession>A0A560L360</accession>
<dbReference type="PROSITE" id="PS50850">
    <property type="entry name" value="MFS"/>
    <property type="match status" value="1"/>
</dbReference>
<evidence type="ECO:0000259" key="5">
    <source>
        <dbReference type="PROSITE" id="PS50850"/>
    </source>
</evidence>
<evidence type="ECO:0000256" key="1">
    <source>
        <dbReference type="ARBA" id="ARBA00022692"/>
    </source>
</evidence>
<dbReference type="PANTHER" id="PTHR11360">
    <property type="entry name" value="MONOCARBOXYLATE TRANSPORTER"/>
    <property type="match status" value="1"/>
</dbReference>
<name>A0A560L360_9BRAD</name>
<dbReference type="SUPFAM" id="SSF103473">
    <property type="entry name" value="MFS general substrate transporter"/>
    <property type="match status" value="1"/>
</dbReference>
<feature type="transmembrane region" description="Helical" evidence="4">
    <location>
        <begin position="301"/>
        <end position="318"/>
    </location>
</feature>
<dbReference type="NCBIfam" id="TIGR04259">
    <property type="entry name" value="oxa_formateAnti"/>
    <property type="match status" value="1"/>
</dbReference>
<dbReference type="CDD" id="cd17353">
    <property type="entry name" value="MFS_OFA_like"/>
    <property type="match status" value="1"/>
</dbReference>
<dbReference type="RefSeq" id="WP_167529317.1">
    <property type="nucleotide sequence ID" value="NZ_VITY01000015.1"/>
</dbReference>
<organism evidence="6 7">
    <name type="scientific">Bradyrhizobium macuxiense</name>
    <dbReference type="NCBI Taxonomy" id="1755647"/>
    <lineage>
        <taxon>Bacteria</taxon>
        <taxon>Pseudomonadati</taxon>
        <taxon>Pseudomonadota</taxon>
        <taxon>Alphaproteobacteria</taxon>
        <taxon>Hyphomicrobiales</taxon>
        <taxon>Nitrobacteraceae</taxon>
        <taxon>Bradyrhizobium</taxon>
    </lineage>
</organism>
<feature type="transmembrane region" description="Helical" evidence="4">
    <location>
        <begin position="83"/>
        <end position="102"/>
    </location>
</feature>
<feature type="transmembrane region" description="Helical" evidence="4">
    <location>
        <begin position="108"/>
        <end position="128"/>
    </location>
</feature>
<evidence type="ECO:0000256" key="2">
    <source>
        <dbReference type="ARBA" id="ARBA00022989"/>
    </source>
</evidence>
<keyword evidence="7" id="KW-1185">Reference proteome</keyword>
<dbReference type="EMBL" id="VITY01000015">
    <property type="protein sequence ID" value="TWB89966.1"/>
    <property type="molecule type" value="Genomic_DNA"/>
</dbReference>
<dbReference type="InterPro" id="IPR050327">
    <property type="entry name" value="Proton-linked_MCT"/>
</dbReference>
<dbReference type="InterPro" id="IPR020846">
    <property type="entry name" value="MFS_dom"/>
</dbReference>
<feature type="domain" description="Major facilitator superfamily (MFS) profile" evidence="5">
    <location>
        <begin position="1"/>
        <end position="412"/>
    </location>
</feature>
<dbReference type="Proteomes" id="UP000321304">
    <property type="component" value="Unassembled WGS sequence"/>
</dbReference>
<dbReference type="GO" id="GO:0016020">
    <property type="term" value="C:membrane"/>
    <property type="evidence" value="ECO:0007669"/>
    <property type="project" value="InterPro"/>
</dbReference>
<feature type="transmembrane region" description="Helical" evidence="4">
    <location>
        <begin position="54"/>
        <end position="76"/>
    </location>
</feature>
<evidence type="ECO:0000256" key="4">
    <source>
        <dbReference type="SAM" id="Phobius"/>
    </source>
</evidence>
<feature type="transmembrane region" description="Helical" evidence="4">
    <location>
        <begin position="388"/>
        <end position="408"/>
    </location>
</feature>
<gene>
    <name evidence="6" type="ORF">FBZ93_11582</name>
</gene>
<dbReference type="AlphaFoldDB" id="A0A560L360"/>
<dbReference type="Gene3D" id="1.20.1250.20">
    <property type="entry name" value="MFS general substrate transporter like domains"/>
    <property type="match status" value="2"/>
</dbReference>
<dbReference type="InterPro" id="IPR011701">
    <property type="entry name" value="MFS"/>
</dbReference>
<evidence type="ECO:0000313" key="6">
    <source>
        <dbReference type="EMBL" id="TWB89966.1"/>
    </source>
</evidence>
<feature type="transmembrane region" description="Helical" evidence="4">
    <location>
        <begin position="224"/>
        <end position="247"/>
    </location>
</feature>
<feature type="transmembrane region" description="Helical" evidence="4">
    <location>
        <begin position="12"/>
        <end position="34"/>
    </location>
</feature>
<feature type="transmembrane region" description="Helical" evidence="4">
    <location>
        <begin position="173"/>
        <end position="191"/>
    </location>
</feature>
<feature type="transmembrane region" description="Helical" evidence="4">
    <location>
        <begin position="140"/>
        <end position="161"/>
    </location>
</feature>
<comment type="caution">
    <text evidence="6">The sequence shown here is derived from an EMBL/GenBank/DDBJ whole genome shotgun (WGS) entry which is preliminary data.</text>
</comment>
<reference evidence="6 7" key="1">
    <citation type="submission" date="2019-06" db="EMBL/GenBank/DDBJ databases">
        <title>Genomic Encyclopedia of Type Strains, Phase IV (KMG-V): Genome sequencing to study the core and pangenomes of soil and plant-associated prokaryotes.</title>
        <authorList>
            <person name="Whitman W."/>
        </authorList>
    </citation>
    <scope>NUCLEOTIDE SEQUENCE [LARGE SCALE GENOMIC DNA]</scope>
    <source>
        <strain evidence="6 7">BR 10355</strain>
    </source>
</reference>
<evidence type="ECO:0000256" key="3">
    <source>
        <dbReference type="ARBA" id="ARBA00023136"/>
    </source>
</evidence>
<dbReference type="PANTHER" id="PTHR11360:SF304">
    <property type="entry name" value="MFS DOMAIN-CONTAINING PROTEIN"/>
    <property type="match status" value="1"/>
</dbReference>
<dbReference type="Pfam" id="PF07690">
    <property type="entry name" value="MFS_1"/>
    <property type="match status" value="1"/>
</dbReference>
<feature type="transmembrane region" description="Helical" evidence="4">
    <location>
        <begin position="324"/>
        <end position="343"/>
    </location>
</feature>
<dbReference type="GO" id="GO:0019531">
    <property type="term" value="F:oxalate transmembrane transporter activity"/>
    <property type="evidence" value="ECO:0007669"/>
    <property type="project" value="InterPro"/>
</dbReference>
<evidence type="ECO:0000313" key="7">
    <source>
        <dbReference type="Proteomes" id="UP000321304"/>
    </source>
</evidence>
<keyword evidence="3 4" id="KW-0472">Membrane</keyword>